<proteinExistence type="predicted"/>
<organism evidence="1 2">
    <name type="scientific">Mycobacterium avium subsp. hominissuis</name>
    <dbReference type="NCBI Taxonomy" id="439334"/>
    <lineage>
        <taxon>Bacteria</taxon>
        <taxon>Bacillati</taxon>
        <taxon>Actinomycetota</taxon>
        <taxon>Actinomycetes</taxon>
        <taxon>Mycobacteriales</taxon>
        <taxon>Mycobacteriaceae</taxon>
        <taxon>Mycobacterium</taxon>
        <taxon>Mycobacterium avium complex (MAC)</taxon>
    </lineage>
</organism>
<evidence type="ECO:0008006" key="3">
    <source>
        <dbReference type="Google" id="ProtNLM"/>
    </source>
</evidence>
<sequence length="268" mass="29955">MTRSIRPWPTGPNRPLPRTVAPFRSETVVSYLARLAHANHLKPNQLRRYVSRTAGGYPCVDWLAIASGQPPQVLCARLRGLSAGDRDFNRQAYQSRPMCRLCMARRGIDQPVCCWLPMHVTVCHRHQRWIGAPARTPDDQKDLRNQPHVLAAARSHGALVRQYGTQRSITTLRESRHILTYWANAEKFATAPILGTTLASHIAAYPDLVGVASVLAAHGGDVEQPVTATDIGWPSYLLELINQRTGRIHRDPGPLQDWVNHQRLIAAT</sequence>
<dbReference type="AlphaFoldDB" id="A0A3B6X8F8"/>
<evidence type="ECO:0000313" key="1">
    <source>
        <dbReference type="EMBL" id="AXO23506.1"/>
    </source>
</evidence>
<gene>
    <name evidence="1" type="ORF">DFS55_13710</name>
</gene>
<accession>A0A3B6X8F8</accession>
<dbReference type="Proteomes" id="UP000259236">
    <property type="component" value="Chromosome"/>
</dbReference>
<evidence type="ECO:0000313" key="2">
    <source>
        <dbReference type="Proteomes" id="UP000259236"/>
    </source>
</evidence>
<name>A0A3B6X8F8_MYCAV</name>
<dbReference type="EMBL" id="CP029332">
    <property type="protein sequence ID" value="AXO23506.1"/>
    <property type="molecule type" value="Genomic_DNA"/>
</dbReference>
<reference evidence="1 2" key="1">
    <citation type="submission" date="2018-05" db="EMBL/GenBank/DDBJ databases">
        <title>Sequencing and annotation of Mycobacterium avium strain 109 (MAC109).</title>
        <authorList>
            <person name="Matern W.M."/>
            <person name="Bader J.S."/>
            <person name="Karakousis P.C."/>
        </authorList>
    </citation>
    <scope>NUCLEOTIDE SEQUENCE [LARGE SCALE GENOMIC DNA]</scope>
    <source>
        <strain evidence="1 2">MAC109</strain>
    </source>
</reference>
<protein>
    <recommendedName>
        <fullName evidence="3">TniQ protein</fullName>
    </recommendedName>
</protein>